<dbReference type="AlphaFoldDB" id="A0A844XAC3"/>
<evidence type="ECO:0000313" key="6">
    <source>
        <dbReference type="EMBL" id="MWV26682.1"/>
    </source>
</evidence>
<dbReference type="FunFam" id="3.40.309.10:FF:000012">
    <property type="entry name" value="Betaine aldehyde dehydrogenase"/>
    <property type="match status" value="1"/>
</dbReference>
<accession>A0A844XAC3</accession>
<dbReference type="InterPro" id="IPR015590">
    <property type="entry name" value="Aldehyde_DH_dom"/>
</dbReference>
<dbReference type="InterPro" id="IPR016161">
    <property type="entry name" value="Ald_DH/histidinol_DH"/>
</dbReference>
<dbReference type="InterPro" id="IPR016163">
    <property type="entry name" value="Ald_DH_C"/>
</dbReference>
<comment type="similarity">
    <text evidence="1 4">Belongs to the aldehyde dehydrogenase family.</text>
</comment>
<dbReference type="RefSeq" id="WP_160484353.1">
    <property type="nucleotide sequence ID" value="NZ_WUBR01000001.1"/>
</dbReference>
<protein>
    <submittedName>
        <fullName evidence="6">Aldehyde dehydrogenase family protein</fullName>
    </submittedName>
</protein>
<organism evidence="6 7">
    <name type="scientific">Aurantiacibacter rhizosphaerae</name>
    <dbReference type="NCBI Taxonomy" id="2691582"/>
    <lineage>
        <taxon>Bacteria</taxon>
        <taxon>Pseudomonadati</taxon>
        <taxon>Pseudomonadota</taxon>
        <taxon>Alphaproteobacteria</taxon>
        <taxon>Sphingomonadales</taxon>
        <taxon>Erythrobacteraceae</taxon>
        <taxon>Aurantiacibacter</taxon>
    </lineage>
</organism>
<evidence type="ECO:0000259" key="5">
    <source>
        <dbReference type="Pfam" id="PF00171"/>
    </source>
</evidence>
<reference evidence="6 7" key="1">
    <citation type="submission" date="2019-12" db="EMBL/GenBank/DDBJ databases">
        <authorList>
            <person name="Lee S.D."/>
        </authorList>
    </citation>
    <scope>NUCLEOTIDE SEQUENCE [LARGE SCALE GENOMIC DNA]</scope>
    <source>
        <strain evidence="6 7">GH3-10</strain>
    </source>
</reference>
<evidence type="ECO:0000256" key="1">
    <source>
        <dbReference type="ARBA" id="ARBA00009986"/>
    </source>
</evidence>
<sequence>MNEQTTIDRTQREYSAAAKKALERSPQLYINGEWVDSSGGETIDVEDPSSGKIVSKIVEASDKDVDRAVAAARTAFDDGRWRNMPPVARQKIMTKLADLIEEHADELAELEAIDVGKPKGMAGAIDVPGAAAHIRFCAGWAGKINGETMNPYSMPGETMFAYTLKEPVGVCAQIVPWNFPLLMACLKIAPALAAGCTTILKPAEQTSLTALRLADLVHEAGIPAGVVNIITGYGHTGGDRMVKHPDVDKVAFTGSTEIGKLINRNVTDTLKHITLELGGKSPVVVMPDVDIQETAPGVSQAIFFNSGQVCVAGSRLYAHKSVFDEVVEGMANTAEFWAPRPSLDPDAHMGPLVSKEQHERVMGYIDAGKRDGASVLMGGDAPSSDGGYYVNPTILTDVNPQMSVVREEIFGPVVVAQRFEDLDEVVKDANDTQYGLAAGVWTKDASAAHRIASKLQAGTVWVNCHAMIDVAVPFGGFKESGVGREQGREGIEAYLETKSVIMKL</sequence>
<dbReference type="Pfam" id="PF00171">
    <property type="entry name" value="Aldedh"/>
    <property type="match status" value="1"/>
</dbReference>
<dbReference type="InterPro" id="IPR016162">
    <property type="entry name" value="Ald_DH_N"/>
</dbReference>
<dbReference type="PANTHER" id="PTHR11699">
    <property type="entry name" value="ALDEHYDE DEHYDROGENASE-RELATED"/>
    <property type="match status" value="1"/>
</dbReference>
<feature type="active site" evidence="3">
    <location>
        <position position="276"/>
    </location>
</feature>
<feature type="domain" description="Aldehyde dehydrogenase" evidence="5">
    <location>
        <begin position="34"/>
        <end position="500"/>
    </location>
</feature>
<evidence type="ECO:0000256" key="4">
    <source>
        <dbReference type="RuleBase" id="RU003345"/>
    </source>
</evidence>
<keyword evidence="2 4" id="KW-0560">Oxidoreductase</keyword>
<evidence type="ECO:0000256" key="2">
    <source>
        <dbReference type="ARBA" id="ARBA00023002"/>
    </source>
</evidence>
<dbReference type="EMBL" id="WUBR01000001">
    <property type="protein sequence ID" value="MWV26682.1"/>
    <property type="molecule type" value="Genomic_DNA"/>
</dbReference>
<dbReference type="InterPro" id="IPR029510">
    <property type="entry name" value="Ald_DH_CS_GLU"/>
</dbReference>
<keyword evidence="7" id="KW-1185">Reference proteome</keyword>
<reference evidence="6 7" key="2">
    <citation type="submission" date="2020-02" db="EMBL/GenBank/DDBJ databases">
        <title>Erythrobacter dongmakensis sp. nov., isolated from a tidal mudflat.</title>
        <authorList>
            <person name="Kim I.S."/>
        </authorList>
    </citation>
    <scope>NUCLEOTIDE SEQUENCE [LARGE SCALE GENOMIC DNA]</scope>
    <source>
        <strain evidence="6 7">GH3-10</strain>
    </source>
</reference>
<name>A0A844XAC3_9SPHN</name>
<gene>
    <name evidence="6" type="ORF">GRF63_02075</name>
</gene>
<dbReference type="Gene3D" id="3.40.605.10">
    <property type="entry name" value="Aldehyde Dehydrogenase, Chain A, domain 1"/>
    <property type="match status" value="1"/>
</dbReference>
<evidence type="ECO:0000256" key="3">
    <source>
        <dbReference type="PROSITE-ProRule" id="PRU10007"/>
    </source>
</evidence>
<dbReference type="FunFam" id="3.40.605.10:FF:000007">
    <property type="entry name" value="NAD/NADP-dependent betaine aldehyde dehydrogenase"/>
    <property type="match status" value="1"/>
</dbReference>
<evidence type="ECO:0000313" key="7">
    <source>
        <dbReference type="Proteomes" id="UP000461409"/>
    </source>
</evidence>
<dbReference type="Proteomes" id="UP000461409">
    <property type="component" value="Unassembled WGS sequence"/>
</dbReference>
<proteinExistence type="inferred from homology"/>
<dbReference type="PROSITE" id="PS00687">
    <property type="entry name" value="ALDEHYDE_DEHYDR_GLU"/>
    <property type="match status" value="1"/>
</dbReference>
<dbReference type="PROSITE" id="PS00070">
    <property type="entry name" value="ALDEHYDE_DEHYDR_CYS"/>
    <property type="match status" value="1"/>
</dbReference>
<dbReference type="Gene3D" id="3.40.309.10">
    <property type="entry name" value="Aldehyde Dehydrogenase, Chain A, domain 2"/>
    <property type="match status" value="1"/>
</dbReference>
<dbReference type="GO" id="GO:0016620">
    <property type="term" value="F:oxidoreductase activity, acting on the aldehyde or oxo group of donors, NAD or NADP as acceptor"/>
    <property type="evidence" value="ECO:0007669"/>
    <property type="project" value="InterPro"/>
</dbReference>
<dbReference type="InterPro" id="IPR016160">
    <property type="entry name" value="Ald_DH_CS_CYS"/>
</dbReference>
<dbReference type="SUPFAM" id="SSF53720">
    <property type="entry name" value="ALDH-like"/>
    <property type="match status" value="1"/>
</dbReference>
<comment type="caution">
    <text evidence="6">The sequence shown here is derived from an EMBL/GenBank/DDBJ whole genome shotgun (WGS) entry which is preliminary data.</text>
</comment>